<evidence type="ECO:0000313" key="4">
    <source>
        <dbReference type="EMBL" id="TWE21699.1"/>
    </source>
</evidence>
<protein>
    <submittedName>
        <fullName evidence="4">EF hand domain-containing protein</fullName>
    </submittedName>
</protein>
<dbReference type="InterPro" id="IPR011992">
    <property type="entry name" value="EF-hand-dom_pair"/>
</dbReference>
<dbReference type="OrthoDB" id="4563420at2"/>
<evidence type="ECO:0000256" key="1">
    <source>
        <dbReference type="ARBA" id="ARBA00022723"/>
    </source>
</evidence>
<reference evidence="4 5" key="1">
    <citation type="submission" date="2019-06" db="EMBL/GenBank/DDBJ databases">
        <title>Sequencing the genomes of 1000 actinobacteria strains.</title>
        <authorList>
            <person name="Klenk H.-P."/>
        </authorList>
    </citation>
    <scope>NUCLEOTIDE SEQUENCE [LARGE SCALE GENOMIC DNA]</scope>
    <source>
        <strain evidence="4 5">DSM 41649</strain>
    </source>
</reference>
<dbReference type="PANTHER" id="PTHR10891">
    <property type="entry name" value="EF-HAND CALCIUM-BINDING DOMAIN CONTAINING PROTEIN"/>
    <property type="match status" value="1"/>
</dbReference>
<comment type="caution">
    <text evidence="4">The sequence shown here is derived from an EMBL/GenBank/DDBJ whole genome shotgun (WGS) entry which is preliminary data.</text>
</comment>
<dbReference type="GO" id="GO:0005509">
    <property type="term" value="F:calcium ion binding"/>
    <property type="evidence" value="ECO:0007669"/>
    <property type="project" value="InterPro"/>
</dbReference>
<feature type="domain" description="EF-hand" evidence="3">
    <location>
        <begin position="2"/>
        <end position="37"/>
    </location>
</feature>
<dbReference type="SMART" id="SM00054">
    <property type="entry name" value="EFh"/>
    <property type="match status" value="2"/>
</dbReference>
<dbReference type="AlphaFoldDB" id="A0A561F1G5"/>
<dbReference type="Proteomes" id="UP000318416">
    <property type="component" value="Unassembled WGS sequence"/>
</dbReference>
<keyword evidence="1" id="KW-0479">Metal-binding</keyword>
<dbReference type="SUPFAM" id="SSF47473">
    <property type="entry name" value="EF-hand"/>
    <property type="match status" value="1"/>
</dbReference>
<accession>A0A561F1G5</accession>
<sequence>MADIEAAKQAFDRFDVNQDGFISAAEYTKVMAELGDPYVTVPVAQALISDADTNKDGQLSFDEFWAIQQR</sequence>
<keyword evidence="2" id="KW-0677">Repeat</keyword>
<keyword evidence="5" id="KW-1185">Reference proteome</keyword>
<name>A0A561F1G5_9ACTN</name>
<dbReference type="InterPro" id="IPR002048">
    <property type="entry name" value="EF_hand_dom"/>
</dbReference>
<organism evidence="4 5">
    <name type="scientific">Kitasatospora atroaurantiaca</name>
    <dbReference type="NCBI Taxonomy" id="285545"/>
    <lineage>
        <taxon>Bacteria</taxon>
        <taxon>Bacillati</taxon>
        <taxon>Actinomycetota</taxon>
        <taxon>Actinomycetes</taxon>
        <taxon>Kitasatosporales</taxon>
        <taxon>Streptomycetaceae</taxon>
        <taxon>Kitasatospora</taxon>
    </lineage>
</organism>
<evidence type="ECO:0000259" key="3">
    <source>
        <dbReference type="PROSITE" id="PS50222"/>
    </source>
</evidence>
<dbReference type="CDD" id="cd00051">
    <property type="entry name" value="EFh"/>
    <property type="match status" value="1"/>
</dbReference>
<proteinExistence type="predicted"/>
<evidence type="ECO:0000313" key="5">
    <source>
        <dbReference type="Proteomes" id="UP000318416"/>
    </source>
</evidence>
<dbReference type="Pfam" id="PF13499">
    <property type="entry name" value="EF-hand_7"/>
    <property type="match status" value="1"/>
</dbReference>
<dbReference type="EMBL" id="VIVR01000001">
    <property type="protein sequence ID" value="TWE21699.1"/>
    <property type="molecule type" value="Genomic_DNA"/>
</dbReference>
<dbReference type="InterPro" id="IPR039647">
    <property type="entry name" value="EF_hand_pair_protein_CML-like"/>
</dbReference>
<dbReference type="InterPro" id="IPR018247">
    <property type="entry name" value="EF_Hand_1_Ca_BS"/>
</dbReference>
<dbReference type="RefSeq" id="WP_145796777.1">
    <property type="nucleotide sequence ID" value="NZ_BAAABR010000039.1"/>
</dbReference>
<evidence type="ECO:0000256" key="2">
    <source>
        <dbReference type="ARBA" id="ARBA00022737"/>
    </source>
</evidence>
<gene>
    <name evidence="4" type="ORF">FB465_6898</name>
</gene>
<dbReference type="PROSITE" id="PS50222">
    <property type="entry name" value="EF_HAND_2"/>
    <property type="match status" value="1"/>
</dbReference>
<dbReference type="PROSITE" id="PS00018">
    <property type="entry name" value="EF_HAND_1"/>
    <property type="match status" value="2"/>
</dbReference>
<dbReference type="Gene3D" id="1.10.238.10">
    <property type="entry name" value="EF-hand"/>
    <property type="match status" value="1"/>
</dbReference>